<dbReference type="GO" id="GO:0102193">
    <property type="term" value="F:protein-ribulosamine 3-kinase activity"/>
    <property type="evidence" value="ECO:0007669"/>
    <property type="project" value="UniProtKB-EC"/>
</dbReference>
<evidence type="ECO:0000256" key="4">
    <source>
        <dbReference type="ARBA" id="ARBA00022741"/>
    </source>
</evidence>
<dbReference type="EC" id="2.7.1.172" evidence="2"/>
<dbReference type="PANTHER" id="PTHR12149:SF8">
    <property type="entry name" value="PROTEIN-RIBULOSAMINE 3-KINASE"/>
    <property type="match status" value="1"/>
</dbReference>
<sequence>MDAAVKKALDTKTFRPTGRGGGGSISSGSSYITDDGTVFVKINEKSNALTMFEGERAGLEAILATETIRCPKPIAIVKDGSNVALVMENLNMTSMTSHQQEILGEQLARMHLHNKMIVDEMHKGESRITTGSGDEDSSIKVVRKFGFSVPTCCGYISQDNTWQEDWTVFYLRQKLQAQVDRILRKAGDRDLNDVWSLCCQKIETQLSKLANIVPALVHGDLWSGNVASSESVPVIYDPASFYGHSEFDFGIARMFGGFSPSFYNAYFKINPKTDGFSERQDIYELFHHLNHWNHFGIGYKGSTISLLKKISTS</sequence>
<keyword evidence="4" id="KW-0547">Nucleotide-binding</keyword>
<comment type="caution">
    <text evidence="11">The sequence shown here is derived from an EMBL/GenBank/DDBJ whole genome shotgun (WGS) entry which is preliminary data.</text>
</comment>
<evidence type="ECO:0000256" key="10">
    <source>
        <dbReference type="SAM" id="MobiDB-lite"/>
    </source>
</evidence>
<evidence type="ECO:0000256" key="7">
    <source>
        <dbReference type="ARBA" id="ARBA00048655"/>
    </source>
</evidence>
<dbReference type="Proteomes" id="UP000198287">
    <property type="component" value="Unassembled WGS sequence"/>
</dbReference>
<proteinExistence type="inferred from homology"/>
<organism evidence="11 12">
    <name type="scientific">Folsomia candida</name>
    <name type="common">Springtail</name>
    <dbReference type="NCBI Taxonomy" id="158441"/>
    <lineage>
        <taxon>Eukaryota</taxon>
        <taxon>Metazoa</taxon>
        <taxon>Ecdysozoa</taxon>
        <taxon>Arthropoda</taxon>
        <taxon>Hexapoda</taxon>
        <taxon>Collembola</taxon>
        <taxon>Entomobryomorpha</taxon>
        <taxon>Isotomoidea</taxon>
        <taxon>Isotomidae</taxon>
        <taxon>Proisotominae</taxon>
        <taxon>Folsomia</taxon>
    </lineage>
</organism>
<protein>
    <recommendedName>
        <fullName evidence="2">protein-ribulosamine 3-kinase</fullName>
        <ecNumber evidence="2">2.7.1.172</ecNumber>
    </recommendedName>
</protein>
<reference evidence="11 12" key="1">
    <citation type="submission" date="2015-12" db="EMBL/GenBank/DDBJ databases">
        <title>The genome of Folsomia candida.</title>
        <authorList>
            <person name="Faddeeva A."/>
            <person name="Derks M.F."/>
            <person name="Anvar Y."/>
            <person name="Smit S."/>
            <person name="Van Straalen N."/>
            <person name="Roelofs D."/>
        </authorList>
    </citation>
    <scope>NUCLEOTIDE SEQUENCE [LARGE SCALE GENOMIC DNA]</scope>
    <source>
        <strain evidence="11 12">VU population</strain>
        <tissue evidence="11">Whole body</tissue>
    </source>
</reference>
<feature type="compositionally biased region" description="Basic and acidic residues" evidence="10">
    <location>
        <begin position="1"/>
        <end position="13"/>
    </location>
</feature>
<dbReference type="STRING" id="158441.A0A226DDP5"/>
<dbReference type="InterPro" id="IPR011009">
    <property type="entry name" value="Kinase-like_dom_sf"/>
</dbReference>
<keyword evidence="12" id="KW-1185">Reference proteome</keyword>
<dbReference type="GO" id="GO:0005524">
    <property type="term" value="F:ATP binding"/>
    <property type="evidence" value="ECO:0007669"/>
    <property type="project" value="UniProtKB-KW"/>
</dbReference>
<keyword evidence="6" id="KW-0067">ATP-binding</keyword>
<accession>A0A226DDP5</accession>
<evidence type="ECO:0000256" key="3">
    <source>
        <dbReference type="ARBA" id="ARBA00022679"/>
    </source>
</evidence>
<dbReference type="FunFam" id="3.90.1200.10:FF:000003">
    <property type="entry name" value="fructosamine-3-kinase isoform X1"/>
    <property type="match status" value="1"/>
</dbReference>
<dbReference type="OMA" id="RECDIAM"/>
<evidence type="ECO:0000256" key="9">
    <source>
        <dbReference type="PIRNR" id="PIRNR006221"/>
    </source>
</evidence>
<dbReference type="GO" id="GO:0016301">
    <property type="term" value="F:kinase activity"/>
    <property type="evidence" value="ECO:0007669"/>
    <property type="project" value="UniProtKB-UniRule"/>
</dbReference>
<dbReference type="FunFam" id="3.30.200.20:FF:000264">
    <property type="entry name" value="Protein-ribulosamine 3-kinase, chloroplastic"/>
    <property type="match status" value="1"/>
</dbReference>
<comment type="catalytic activity">
    <reaction evidence="7">
        <text>N(6)-D-ribulosyl-L-lysyl-[protein] + ATP = N(6)-(3-O-phospho-D-ribulosyl)-L-lysyl-[protein] + ADP + H(+)</text>
        <dbReference type="Rhea" id="RHEA:48432"/>
        <dbReference type="Rhea" id="RHEA-COMP:12103"/>
        <dbReference type="Rhea" id="RHEA-COMP:12104"/>
        <dbReference type="ChEBI" id="CHEBI:15378"/>
        <dbReference type="ChEBI" id="CHEBI:30616"/>
        <dbReference type="ChEBI" id="CHEBI:90418"/>
        <dbReference type="ChEBI" id="CHEBI:90420"/>
        <dbReference type="ChEBI" id="CHEBI:456216"/>
        <dbReference type="EC" id="2.7.1.172"/>
    </reaction>
    <physiologicalReaction direction="left-to-right" evidence="7">
        <dbReference type="Rhea" id="RHEA:48433"/>
    </physiologicalReaction>
</comment>
<feature type="region of interest" description="Disordered" evidence="10">
    <location>
        <begin position="1"/>
        <end position="28"/>
    </location>
</feature>
<dbReference type="SUPFAM" id="SSF56112">
    <property type="entry name" value="Protein kinase-like (PK-like)"/>
    <property type="match status" value="1"/>
</dbReference>
<keyword evidence="5 9" id="KW-0418">Kinase</keyword>
<dbReference type="InterPro" id="IPR016477">
    <property type="entry name" value="Fructo-/Ketosamine-3-kinase"/>
</dbReference>
<dbReference type="Gene3D" id="3.90.1200.10">
    <property type="match status" value="1"/>
</dbReference>
<evidence type="ECO:0000313" key="11">
    <source>
        <dbReference type="EMBL" id="OXA43682.1"/>
    </source>
</evidence>
<dbReference type="PIRSF" id="PIRSF006221">
    <property type="entry name" value="Ketosamine-3-kinase"/>
    <property type="match status" value="1"/>
</dbReference>
<evidence type="ECO:0000256" key="5">
    <source>
        <dbReference type="ARBA" id="ARBA00022777"/>
    </source>
</evidence>
<dbReference type="OrthoDB" id="5772781at2759"/>
<gene>
    <name evidence="11" type="ORF">Fcan01_21508</name>
</gene>
<evidence type="ECO:0000256" key="8">
    <source>
        <dbReference type="ARBA" id="ARBA00050767"/>
    </source>
</evidence>
<dbReference type="GO" id="GO:0005829">
    <property type="term" value="C:cytosol"/>
    <property type="evidence" value="ECO:0007669"/>
    <property type="project" value="UniProtKB-ARBA"/>
</dbReference>
<name>A0A226DDP5_FOLCA</name>
<comment type="similarity">
    <text evidence="1 9">Belongs to the fructosamine kinase family.</text>
</comment>
<dbReference type="Pfam" id="PF03881">
    <property type="entry name" value="Fructosamin_kin"/>
    <property type="match status" value="2"/>
</dbReference>
<comment type="catalytic activity">
    <reaction evidence="8">
        <text>N(6)-(D-psicosyl)-L-lysyl-[protein] + ATP = N(6)-(3-O-phospho-D-psicosyl)-L-lysyl-[protein] + ADP + H(+)</text>
        <dbReference type="Rhea" id="RHEA:61392"/>
        <dbReference type="Rhea" id="RHEA-COMP:15796"/>
        <dbReference type="Rhea" id="RHEA-COMP:15797"/>
        <dbReference type="ChEBI" id="CHEBI:15378"/>
        <dbReference type="ChEBI" id="CHEBI:30616"/>
        <dbReference type="ChEBI" id="CHEBI:144621"/>
        <dbReference type="ChEBI" id="CHEBI:144622"/>
        <dbReference type="ChEBI" id="CHEBI:456216"/>
    </reaction>
    <physiologicalReaction direction="left-to-right" evidence="8">
        <dbReference type="Rhea" id="RHEA:61393"/>
    </physiologicalReaction>
</comment>
<evidence type="ECO:0000256" key="2">
    <source>
        <dbReference type="ARBA" id="ARBA00011961"/>
    </source>
</evidence>
<evidence type="ECO:0000256" key="1">
    <source>
        <dbReference type="ARBA" id="ARBA00009460"/>
    </source>
</evidence>
<evidence type="ECO:0000256" key="6">
    <source>
        <dbReference type="ARBA" id="ARBA00022840"/>
    </source>
</evidence>
<keyword evidence="3 9" id="KW-0808">Transferase</keyword>
<dbReference type="EMBL" id="LNIX01000021">
    <property type="protein sequence ID" value="OXA43682.1"/>
    <property type="molecule type" value="Genomic_DNA"/>
</dbReference>
<dbReference type="PANTHER" id="PTHR12149">
    <property type="entry name" value="FRUCTOSAMINE 3 KINASE-RELATED PROTEIN"/>
    <property type="match status" value="1"/>
</dbReference>
<dbReference type="Gene3D" id="3.30.200.20">
    <property type="entry name" value="Phosphorylase Kinase, domain 1"/>
    <property type="match status" value="1"/>
</dbReference>
<evidence type="ECO:0000313" key="12">
    <source>
        <dbReference type="Proteomes" id="UP000198287"/>
    </source>
</evidence>
<dbReference type="AlphaFoldDB" id="A0A226DDP5"/>